<protein>
    <submittedName>
        <fullName evidence="6">Luciferase</fullName>
    </submittedName>
</protein>
<dbReference type="Pfam" id="PF00296">
    <property type="entry name" value="Bac_luciferase"/>
    <property type="match status" value="1"/>
</dbReference>
<accession>A0ABQ3X8E1</accession>
<organism evidence="6 7">
    <name type="scientific">Actinoplanes couchii</name>
    <dbReference type="NCBI Taxonomy" id="403638"/>
    <lineage>
        <taxon>Bacteria</taxon>
        <taxon>Bacillati</taxon>
        <taxon>Actinomycetota</taxon>
        <taxon>Actinomycetes</taxon>
        <taxon>Micromonosporales</taxon>
        <taxon>Micromonosporaceae</taxon>
        <taxon>Actinoplanes</taxon>
    </lineage>
</organism>
<dbReference type="EMBL" id="BOMG01000042">
    <property type="protein sequence ID" value="GID54770.1"/>
    <property type="molecule type" value="Genomic_DNA"/>
</dbReference>
<keyword evidence="4" id="KW-0503">Monooxygenase</keyword>
<keyword evidence="2" id="KW-0288">FMN</keyword>
<dbReference type="Proteomes" id="UP000612282">
    <property type="component" value="Unassembled WGS sequence"/>
</dbReference>
<dbReference type="Gene3D" id="3.20.20.30">
    <property type="entry name" value="Luciferase-like domain"/>
    <property type="match status" value="1"/>
</dbReference>
<dbReference type="InterPro" id="IPR050172">
    <property type="entry name" value="SsuD_RutA_monooxygenase"/>
</dbReference>
<evidence type="ECO:0000313" key="7">
    <source>
        <dbReference type="Proteomes" id="UP000612282"/>
    </source>
</evidence>
<comment type="caution">
    <text evidence="6">The sequence shown here is derived from an EMBL/GenBank/DDBJ whole genome shotgun (WGS) entry which is preliminary data.</text>
</comment>
<proteinExistence type="predicted"/>
<evidence type="ECO:0000259" key="5">
    <source>
        <dbReference type="Pfam" id="PF00296"/>
    </source>
</evidence>
<gene>
    <name evidence="6" type="ORF">Aco03nite_031740</name>
</gene>
<sequence length="304" mass="33044">MTGLRFGLKTYDAAPWDELRHRWRDHEAAGFDALWAGDHVWSTRDGDGAPARPRFDSWLMAAGIAAVTSRVDVGTLVSPIGLRNPAVLGKQAVTLDHLSGGRAVAGIGSGGNPLDGAAAGIPAWPSDEKAARLGEYARIVRSYLRGADVDVDGEFYRSHGVSAPAPVRGRLLIAAHTRASIAAAAAHADVWNSYGVLFSQLRAGVVLTPEQSLAATRRRARWLDEECERIGRDPAEITRSFMLAFTRDTPWTSVQNFRDTIGRYADIGITEFMFPFPLQGEHDDDVFAEVVADVMPRLQAGERP</sequence>
<reference evidence="6 7" key="1">
    <citation type="submission" date="2021-01" db="EMBL/GenBank/DDBJ databases">
        <title>Whole genome shotgun sequence of Actinoplanes couchii NBRC 106145.</title>
        <authorList>
            <person name="Komaki H."/>
            <person name="Tamura T."/>
        </authorList>
    </citation>
    <scope>NUCLEOTIDE SEQUENCE [LARGE SCALE GENOMIC DNA]</scope>
    <source>
        <strain evidence="6 7">NBRC 106145</strain>
    </source>
</reference>
<dbReference type="InterPro" id="IPR011251">
    <property type="entry name" value="Luciferase-like_dom"/>
</dbReference>
<evidence type="ECO:0000256" key="4">
    <source>
        <dbReference type="ARBA" id="ARBA00023033"/>
    </source>
</evidence>
<keyword evidence="3" id="KW-0560">Oxidoreductase</keyword>
<dbReference type="RefSeq" id="WP_203795848.1">
    <property type="nucleotide sequence ID" value="NZ_BAAAQE010000036.1"/>
</dbReference>
<feature type="domain" description="Luciferase-like" evidence="5">
    <location>
        <begin position="11"/>
        <end position="199"/>
    </location>
</feature>
<evidence type="ECO:0000313" key="6">
    <source>
        <dbReference type="EMBL" id="GID54770.1"/>
    </source>
</evidence>
<evidence type="ECO:0000256" key="1">
    <source>
        <dbReference type="ARBA" id="ARBA00022630"/>
    </source>
</evidence>
<evidence type="ECO:0000256" key="2">
    <source>
        <dbReference type="ARBA" id="ARBA00022643"/>
    </source>
</evidence>
<keyword evidence="7" id="KW-1185">Reference proteome</keyword>
<dbReference type="SUPFAM" id="SSF51679">
    <property type="entry name" value="Bacterial luciferase-like"/>
    <property type="match status" value="1"/>
</dbReference>
<dbReference type="PANTHER" id="PTHR42847:SF4">
    <property type="entry name" value="ALKANESULFONATE MONOOXYGENASE-RELATED"/>
    <property type="match status" value="1"/>
</dbReference>
<evidence type="ECO:0000256" key="3">
    <source>
        <dbReference type="ARBA" id="ARBA00023002"/>
    </source>
</evidence>
<keyword evidence="1" id="KW-0285">Flavoprotein</keyword>
<name>A0ABQ3X8E1_9ACTN</name>
<dbReference type="PANTHER" id="PTHR42847">
    <property type="entry name" value="ALKANESULFONATE MONOOXYGENASE"/>
    <property type="match status" value="1"/>
</dbReference>
<dbReference type="InterPro" id="IPR036661">
    <property type="entry name" value="Luciferase-like_sf"/>
</dbReference>